<organism evidence="11 12">
    <name type="scientific">marine gamma proteobacterium HTCC2143</name>
    <dbReference type="NCBI Taxonomy" id="247633"/>
    <lineage>
        <taxon>Bacteria</taxon>
        <taxon>Pseudomonadati</taxon>
        <taxon>Pseudomonadota</taxon>
        <taxon>Gammaproteobacteria</taxon>
        <taxon>Cellvibrionales</taxon>
        <taxon>Spongiibacteraceae</taxon>
        <taxon>BD1-7 clade</taxon>
    </lineage>
</organism>
<keyword evidence="7" id="KW-0406">Ion transport</keyword>
<proteinExistence type="predicted"/>
<evidence type="ECO:0000313" key="12">
    <source>
        <dbReference type="Proteomes" id="UP000004931"/>
    </source>
</evidence>
<keyword evidence="4" id="KW-1003">Cell membrane</keyword>
<dbReference type="PANTHER" id="PTHR43298">
    <property type="entry name" value="MULTIDRUG RESISTANCE PROTEIN NORM-RELATED"/>
    <property type="match status" value="1"/>
</dbReference>
<evidence type="ECO:0000256" key="1">
    <source>
        <dbReference type="ARBA" id="ARBA00004429"/>
    </source>
</evidence>
<dbReference type="EMBL" id="AAVT01000001">
    <property type="protein sequence ID" value="EAW32173.1"/>
    <property type="molecule type" value="Genomic_DNA"/>
</dbReference>
<dbReference type="GO" id="GO:0005886">
    <property type="term" value="C:plasma membrane"/>
    <property type="evidence" value="ECO:0007669"/>
    <property type="project" value="UniProtKB-SubCell"/>
</dbReference>
<feature type="transmembrane region" description="Helical" evidence="10">
    <location>
        <begin position="139"/>
        <end position="159"/>
    </location>
</feature>
<evidence type="ECO:0000313" key="11">
    <source>
        <dbReference type="EMBL" id="EAW32173.1"/>
    </source>
</evidence>
<evidence type="ECO:0000256" key="5">
    <source>
        <dbReference type="ARBA" id="ARBA00022692"/>
    </source>
</evidence>
<evidence type="ECO:0000256" key="8">
    <source>
        <dbReference type="ARBA" id="ARBA00023136"/>
    </source>
</evidence>
<dbReference type="Proteomes" id="UP000004931">
    <property type="component" value="Unassembled WGS sequence"/>
</dbReference>
<dbReference type="PANTHER" id="PTHR43298:SF2">
    <property type="entry name" value="FMN_FAD EXPORTER YEEO-RELATED"/>
    <property type="match status" value="1"/>
</dbReference>
<comment type="caution">
    <text evidence="11">The sequence shown here is derived from an EMBL/GenBank/DDBJ whole genome shotgun (WGS) entry which is preliminary data.</text>
</comment>
<feature type="transmembrane region" description="Helical" evidence="10">
    <location>
        <begin position="425"/>
        <end position="446"/>
    </location>
</feature>
<feature type="transmembrane region" description="Helical" evidence="10">
    <location>
        <begin position="394"/>
        <end position="419"/>
    </location>
</feature>
<keyword evidence="2" id="KW-0813">Transport</keyword>
<feature type="transmembrane region" description="Helical" evidence="10">
    <location>
        <begin position="253"/>
        <end position="278"/>
    </location>
</feature>
<keyword evidence="12" id="KW-1185">Reference proteome</keyword>
<accession>A0Y7R9</accession>
<dbReference type="GO" id="GO:0042910">
    <property type="term" value="F:xenobiotic transmembrane transporter activity"/>
    <property type="evidence" value="ECO:0007669"/>
    <property type="project" value="InterPro"/>
</dbReference>
<evidence type="ECO:0000256" key="7">
    <source>
        <dbReference type="ARBA" id="ARBA00023065"/>
    </source>
</evidence>
<dbReference type="STRING" id="247633.GP2143_12996"/>
<keyword evidence="3" id="KW-0050">Antiport</keyword>
<evidence type="ECO:0000256" key="3">
    <source>
        <dbReference type="ARBA" id="ARBA00022449"/>
    </source>
</evidence>
<dbReference type="Pfam" id="PF01554">
    <property type="entry name" value="MatE"/>
    <property type="match status" value="2"/>
</dbReference>
<dbReference type="AlphaFoldDB" id="A0Y7R9"/>
<feature type="transmembrane region" description="Helical" evidence="10">
    <location>
        <begin position="284"/>
        <end position="307"/>
    </location>
</feature>
<dbReference type="PIRSF" id="PIRSF006603">
    <property type="entry name" value="DinF"/>
    <property type="match status" value="1"/>
</dbReference>
<protein>
    <recommendedName>
        <fullName evidence="9">Multidrug-efflux transporter</fullName>
    </recommendedName>
</protein>
<feature type="transmembrane region" description="Helical" evidence="10">
    <location>
        <begin position="328"/>
        <end position="356"/>
    </location>
</feature>
<feature type="transmembrane region" description="Helical" evidence="10">
    <location>
        <begin position="33"/>
        <end position="59"/>
    </location>
</feature>
<dbReference type="GO" id="GO:0015297">
    <property type="term" value="F:antiporter activity"/>
    <property type="evidence" value="ECO:0007669"/>
    <property type="project" value="UniProtKB-KW"/>
</dbReference>
<keyword evidence="6 10" id="KW-1133">Transmembrane helix</keyword>
<dbReference type="GO" id="GO:0006811">
    <property type="term" value="P:monoatomic ion transport"/>
    <property type="evidence" value="ECO:0007669"/>
    <property type="project" value="UniProtKB-KW"/>
</dbReference>
<dbReference type="InterPro" id="IPR048279">
    <property type="entry name" value="MdtK-like"/>
</dbReference>
<feature type="transmembrane region" description="Helical" evidence="10">
    <location>
        <begin position="202"/>
        <end position="222"/>
    </location>
</feature>
<evidence type="ECO:0000256" key="6">
    <source>
        <dbReference type="ARBA" id="ARBA00022989"/>
    </source>
</evidence>
<keyword evidence="5 10" id="KW-0812">Transmembrane</keyword>
<dbReference type="eggNOG" id="COG0534">
    <property type="taxonomic scope" value="Bacteria"/>
</dbReference>
<sequence>MSSVPSQSIKQEPVGEQIKDTLRLAAPVFMSRIGVMALQVVDTAMVGHVAAAELAYLGIGLPPSYWLLMLGMGLLMGAGILTAQANGAGRRKEVGIIWVSAMKHGLIFSVICLILSYFGGDLLLYSGQQPDISAGAGKIMVAFAWGMPAIMISAATGAVMEGIKRPNIAMYMMFLANIVNIGFNWVLVYGNLGFDPMGAEGAMYGSSAARWLSSALFLYVFFKMNDRAAYGLVNLGQIAKSEMAAMGKKIRRIGIPLSVANALEMMAFIAEAAMAGFMGKASLAAFQIVVNVASFFMMGGIGIAAATSVRVGNAVGKGDRQGQWTAGAIGVGCAFVLCGTLGILVFANAAGLIAIFTSDAEIAQLTIGALLVFGSFFAFNSINMVAVTGQRTLGIVWLPLIVGLCTTWVIGFPLAYYLAFSKEMGITGLWLGFSVGAQFSMIFNLWRFHRVAKSRVKAY</sequence>
<comment type="subcellular location">
    <subcellularLocation>
        <location evidence="1">Cell inner membrane</location>
        <topology evidence="1">Multi-pass membrane protein</topology>
    </subcellularLocation>
</comment>
<feature type="transmembrane region" description="Helical" evidence="10">
    <location>
        <begin position="65"/>
        <end position="83"/>
    </location>
</feature>
<feature type="transmembrane region" description="Helical" evidence="10">
    <location>
        <begin position="171"/>
        <end position="190"/>
    </location>
</feature>
<dbReference type="InterPro" id="IPR050222">
    <property type="entry name" value="MATE_MdtK"/>
</dbReference>
<dbReference type="NCBIfam" id="TIGR00797">
    <property type="entry name" value="matE"/>
    <property type="match status" value="1"/>
</dbReference>
<feature type="transmembrane region" description="Helical" evidence="10">
    <location>
        <begin position="95"/>
        <end position="119"/>
    </location>
</feature>
<reference evidence="11 12" key="1">
    <citation type="journal article" date="2010" name="J. Bacteriol.">
        <title>Genome sequence of the oligotrophic marine Gammaproteobacterium HTCC2143, isolated from the Oregon Coast.</title>
        <authorList>
            <person name="Oh H.M."/>
            <person name="Kang I."/>
            <person name="Ferriera S."/>
            <person name="Giovannoni S.J."/>
            <person name="Cho J.C."/>
        </authorList>
    </citation>
    <scope>NUCLEOTIDE SEQUENCE [LARGE SCALE GENOMIC DNA]</scope>
    <source>
        <strain evidence="11 12">HTCC2143</strain>
    </source>
</reference>
<evidence type="ECO:0000256" key="10">
    <source>
        <dbReference type="SAM" id="Phobius"/>
    </source>
</evidence>
<evidence type="ECO:0000256" key="9">
    <source>
        <dbReference type="ARBA" id="ARBA00031636"/>
    </source>
</evidence>
<name>A0Y7R9_9GAMM</name>
<dbReference type="InterPro" id="IPR002528">
    <property type="entry name" value="MATE_fam"/>
</dbReference>
<evidence type="ECO:0000256" key="4">
    <source>
        <dbReference type="ARBA" id="ARBA00022475"/>
    </source>
</evidence>
<evidence type="ECO:0000256" key="2">
    <source>
        <dbReference type="ARBA" id="ARBA00022448"/>
    </source>
</evidence>
<gene>
    <name evidence="11" type="ORF">GP2143_12996</name>
</gene>
<feature type="transmembrane region" description="Helical" evidence="10">
    <location>
        <begin position="362"/>
        <end position="382"/>
    </location>
</feature>
<keyword evidence="8 10" id="KW-0472">Membrane</keyword>
<dbReference type="OrthoDB" id="9780160at2"/>